<evidence type="ECO:0000259" key="3">
    <source>
        <dbReference type="Pfam" id="PF02932"/>
    </source>
</evidence>
<feature type="transmembrane region" description="Helical" evidence="2">
    <location>
        <begin position="64"/>
        <end position="86"/>
    </location>
</feature>
<dbReference type="CDD" id="cd19049">
    <property type="entry name" value="LGIC_TM_anion"/>
    <property type="match status" value="1"/>
</dbReference>
<dbReference type="InterPro" id="IPR036719">
    <property type="entry name" value="Neuro-gated_channel_TM_sf"/>
</dbReference>
<reference evidence="4" key="1">
    <citation type="journal article" date="2023" name="IScience">
        <title>Live-bearing cockroach genome reveals convergent evolutionary mechanisms linked to viviparity in insects and beyond.</title>
        <authorList>
            <person name="Fouks B."/>
            <person name="Harrison M.C."/>
            <person name="Mikhailova A.A."/>
            <person name="Marchal E."/>
            <person name="English S."/>
            <person name="Carruthers M."/>
            <person name="Jennings E.C."/>
            <person name="Chiamaka E.L."/>
            <person name="Frigard R.A."/>
            <person name="Pippel M."/>
            <person name="Attardo G.M."/>
            <person name="Benoit J.B."/>
            <person name="Bornberg-Bauer E."/>
            <person name="Tobe S.S."/>
        </authorList>
    </citation>
    <scope>NUCLEOTIDE SEQUENCE</scope>
    <source>
        <strain evidence="4">Stay&amp;Tobe</strain>
    </source>
</reference>
<evidence type="ECO:0000313" key="4">
    <source>
        <dbReference type="EMBL" id="KAJ9594385.1"/>
    </source>
</evidence>
<feature type="non-terminal residue" evidence="4">
    <location>
        <position position="379"/>
    </location>
</feature>
<reference evidence="4" key="2">
    <citation type="submission" date="2023-05" db="EMBL/GenBank/DDBJ databases">
        <authorList>
            <person name="Fouks B."/>
        </authorList>
    </citation>
    <scope>NUCLEOTIDE SEQUENCE</scope>
    <source>
        <strain evidence="4">Stay&amp;Tobe</strain>
        <tissue evidence="4">Testes</tissue>
    </source>
</reference>
<keyword evidence="2" id="KW-0472">Membrane</keyword>
<protein>
    <recommendedName>
        <fullName evidence="3">Neurotransmitter-gated ion-channel transmembrane domain-containing protein</fullName>
    </recommendedName>
</protein>
<dbReference type="InterPro" id="IPR006028">
    <property type="entry name" value="GABAA/Glycine_rcpt"/>
</dbReference>
<evidence type="ECO:0000256" key="2">
    <source>
        <dbReference type="SAM" id="Phobius"/>
    </source>
</evidence>
<dbReference type="InterPro" id="IPR006029">
    <property type="entry name" value="Neurotrans-gated_channel_TM"/>
</dbReference>
<gene>
    <name evidence="4" type="ORF">L9F63_014175</name>
</gene>
<dbReference type="PRINTS" id="PR00253">
    <property type="entry name" value="GABAARECEPTR"/>
</dbReference>
<dbReference type="GO" id="GO:0005254">
    <property type="term" value="F:chloride channel activity"/>
    <property type="evidence" value="ECO:0007669"/>
    <property type="project" value="UniProtKB-ARBA"/>
</dbReference>
<dbReference type="SUPFAM" id="SSF90112">
    <property type="entry name" value="Neurotransmitter-gated ion-channel transmembrane pore"/>
    <property type="match status" value="1"/>
</dbReference>
<accession>A0AAD8EKV0</accession>
<dbReference type="Pfam" id="PF02932">
    <property type="entry name" value="Neur_chan_memb"/>
    <property type="match status" value="1"/>
</dbReference>
<proteinExistence type="predicted"/>
<keyword evidence="2" id="KW-0812">Transmembrane</keyword>
<dbReference type="GO" id="GO:0004888">
    <property type="term" value="F:transmembrane signaling receptor activity"/>
    <property type="evidence" value="ECO:0007669"/>
    <property type="project" value="InterPro"/>
</dbReference>
<comment type="caution">
    <text evidence="4">The sequence shown here is derived from an EMBL/GenBank/DDBJ whole genome shotgun (WGS) entry which is preliminary data.</text>
</comment>
<organism evidence="4 5">
    <name type="scientific">Diploptera punctata</name>
    <name type="common">Pacific beetle cockroach</name>
    <dbReference type="NCBI Taxonomy" id="6984"/>
    <lineage>
        <taxon>Eukaryota</taxon>
        <taxon>Metazoa</taxon>
        <taxon>Ecdysozoa</taxon>
        <taxon>Arthropoda</taxon>
        <taxon>Hexapoda</taxon>
        <taxon>Insecta</taxon>
        <taxon>Pterygota</taxon>
        <taxon>Neoptera</taxon>
        <taxon>Polyneoptera</taxon>
        <taxon>Dictyoptera</taxon>
        <taxon>Blattodea</taxon>
        <taxon>Blaberoidea</taxon>
        <taxon>Blaberidae</taxon>
        <taxon>Diplopterinae</taxon>
        <taxon>Diploptera</taxon>
    </lineage>
</organism>
<feature type="region of interest" description="Disordered" evidence="1">
    <location>
        <begin position="101"/>
        <end position="123"/>
    </location>
</feature>
<dbReference type="EMBL" id="JASPKZ010003048">
    <property type="protein sequence ID" value="KAJ9594385.1"/>
    <property type="molecule type" value="Genomic_DNA"/>
</dbReference>
<keyword evidence="5" id="KW-1185">Reference proteome</keyword>
<dbReference type="PANTHER" id="PTHR18945">
    <property type="entry name" value="NEUROTRANSMITTER GATED ION CHANNEL"/>
    <property type="match status" value="1"/>
</dbReference>
<feature type="transmembrane region" description="Helical" evidence="2">
    <location>
        <begin position="323"/>
        <end position="343"/>
    </location>
</feature>
<feature type="domain" description="Neurotransmitter-gated ion-channel transmembrane" evidence="3">
    <location>
        <begin position="11"/>
        <end position="103"/>
    </location>
</feature>
<dbReference type="InterPro" id="IPR038050">
    <property type="entry name" value="Neuro_actylchol_rec"/>
</dbReference>
<dbReference type="GO" id="GO:0005230">
    <property type="term" value="F:extracellular ligand-gated monoatomic ion channel activity"/>
    <property type="evidence" value="ECO:0007669"/>
    <property type="project" value="UniProtKB-ARBA"/>
</dbReference>
<dbReference type="GO" id="GO:0099095">
    <property type="term" value="F:ligand-gated monoatomic anion channel activity"/>
    <property type="evidence" value="ECO:0007669"/>
    <property type="project" value="UniProtKB-ARBA"/>
</dbReference>
<dbReference type="AlphaFoldDB" id="A0AAD8EKV0"/>
<dbReference type="InterPro" id="IPR006201">
    <property type="entry name" value="Neur_channel"/>
</dbReference>
<dbReference type="GO" id="GO:0016020">
    <property type="term" value="C:membrane"/>
    <property type="evidence" value="ECO:0007669"/>
    <property type="project" value="InterPro"/>
</dbReference>
<dbReference type="Proteomes" id="UP001233999">
    <property type="component" value="Unassembled WGS sequence"/>
</dbReference>
<name>A0AAD8EKV0_DIPPU</name>
<keyword evidence="2" id="KW-1133">Transmembrane helix</keyword>
<evidence type="ECO:0000313" key="5">
    <source>
        <dbReference type="Proteomes" id="UP001233999"/>
    </source>
</evidence>
<evidence type="ECO:0000256" key="1">
    <source>
        <dbReference type="SAM" id="MobiDB-lite"/>
    </source>
</evidence>
<sequence>VTLDTSCYNCTPCGLIVCCSWVSFWIDPDAVPARVSLGVTTVLSMTTMGFGGRAQMPRVSYATALDSFVIICFSFVFAVMIEYAAINFIDKTKANIKKMLQERGVKKKTPPRASPDPIDPRLEPRSVSMMELSSGQMYHEIGESMEEGSSKSSYLQAPDAKKRRTSLVLLAAPYIDSLKKNIERRKSEISLHLPQIPILAQRRKSEASIHQTPPVPHITVTDDDIENQADEPGPSASENVINIGSDEEFEDDVEQQEENPSMSHKCLSLTVLCFVFFWKFVKSPWRMWREAKCLPTEEEVTYLITSGETPNKFSKIDIAARRYFPIAFCFLMTNYWIAYMYYITDEFPAKDVNPLLLKSKMSCIVPNLFIEYPRFGDLV</sequence>
<dbReference type="Gene3D" id="1.20.58.390">
    <property type="entry name" value="Neurotransmitter-gated ion-channel transmembrane domain"/>
    <property type="match status" value="1"/>
</dbReference>